<sequence length="98" mass="11162">MAAYLIADVDVTDAAMFEEYRREVPATEARHGGRYLARGGATRVLEGDWEPHRLVIIEFPDMAALTAWYDSPEYERLKQLRFRCAHTRIIALEGVPAP</sequence>
<dbReference type="Gene3D" id="3.30.70.100">
    <property type="match status" value="1"/>
</dbReference>
<accession>A0ABU4X8D3</accession>
<feature type="domain" description="DUF1330" evidence="1">
    <location>
        <begin position="3"/>
        <end position="95"/>
    </location>
</feature>
<dbReference type="InterPro" id="IPR010753">
    <property type="entry name" value="DUF1330"/>
</dbReference>
<evidence type="ECO:0000313" key="3">
    <source>
        <dbReference type="Proteomes" id="UP001272097"/>
    </source>
</evidence>
<dbReference type="InterPro" id="IPR011008">
    <property type="entry name" value="Dimeric_a/b-barrel"/>
</dbReference>
<proteinExistence type="predicted"/>
<dbReference type="EMBL" id="JAVIIS010000062">
    <property type="protein sequence ID" value="MDX8443407.1"/>
    <property type="molecule type" value="Genomic_DNA"/>
</dbReference>
<comment type="caution">
    <text evidence="2">The sequence shown here is derived from an EMBL/GenBank/DDBJ whole genome shotgun (WGS) entry which is preliminary data.</text>
</comment>
<dbReference type="RefSeq" id="WP_320217391.1">
    <property type="nucleotide sequence ID" value="NZ_JAVIIS010000062.1"/>
</dbReference>
<keyword evidence="3" id="KW-1185">Reference proteome</keyword>
<evidence type="ECO:0000313" key="2">
    <source>
        <dbReference type="EMBL" id="MDX8443407.1"/>
    </source>
</evidence>
<protein>
    <submittedName>
        <fullName evidence="2">DUF1330 domain-containing protein</fullName>
    </submittedName>
</protein>
<gene>
    <name evidence="2" type="ORF">RFM51_27955</name>
</gene>
<dbReference type="PANTHER" id="PTHR41521">
    <property type="match status" value="1"/>
</dbReference>
<name>A0ABU4X8D3_9HYPH</name>
<dbReference type="PANTHER" id="PTHR41521:SF4">
    <property type="entry name" value="BLR0684 PROTEIN"/>
    <property type="match status" value="1"/>
</dbReference>
<reference evidence="2 3" key="1">
    <citation type="submission" date="2023-08" db="EMBL/GenBank/DDBJ databases">
        <title>Implementing the SeqCode for naming new Mesorhizobium species isolated from Vachellia karroo root nodules.</title>
        <authorList>
            <person name="Van Lill M."/>
        </authorList>
    </citation>
    <scope>NUCLEOTIDE SEQUENCE [LARGE SCALE GENOMIC DNA]</scope>
    <source>
        <strain evidence="2 3">VK3E</strain>
    </source>
</reference>
<dbReference type="Pfam" id="PF07045">
    <property type="entry name" value="DUF1330"/>
    <property type="match status" value="1"/>
</dbReference>
<dbReference type="SUPFAM" id="SSF54909">
    <property type="entry name" value="Dimeric alpha+beta barrel"/>
    <property type="match status" value="1"/>
</dbReference>
<dbReference type="Proteomes" id="UP001272097">
    <property type="component" value="Unassembled WGS sequence"/>
</dbReference>
<evidence type="ECO:0000259" key="1">
    <source>
        <dbReference type="Pfam" id="PF07045"/>
    </source>
</evidence>
<organism evidence="2 3">
    <name type="scientific">Mesorhizobium australafricanum</name>
    <dbReference type="NCBI Taxonomy" id="3072311"/>
    <lineage>
        <taxon>Bacteria</taxon>
        <taxon>Pseudomonadati</taxon>
        <taxon>Pseudomonadota</taxon>
        <taxon>Alphaproteobacteria</taxon>
        <taxon>Hyphomicrobiales</taxon>
        <taxon>Phyllobacteriaceae</taxon>
        <taxon>Mesorhizobium</taxon>
    </lineage>
</organism>